<name>A0ABU6XIU0_9FABA</name>
<dbReference type="PANTHER" id="PTHR16140">
    <property type="entry name" value="NON-STRUCTURAL MAINTENANCE OF CHROMOSOMES ELEMENT 4"/>
    <property type="match status" value="1"/>
</dbReference>
<evidence type="ECO:0000256" key="8">
    <source>
        <dbReference type="SAM" id="MobiDB-lite"/>
    </source>
</evidence>
<keyword evidence="11" id="KW-1185">Reference proteome</keyword>
<evidence type="ECO:0000256" key="5">
    <source>
        <dbReference type="ARBA" id="ARBA00023204"/>
    </source>
</evidence>
<evidence type="ECO:0000259" key="9">
    <source>
        <dbReference type="Pfam" id="PF08743"/>
    </source>
</evidence>
<gene>
    <name evidence="10" type="ORF">PIB30_055352</name>
</gene>
<keyword evidence="6 7" id="KW-0539">Nucleus</keyword>
<sequence>MAKHQLDLADRRSSTTNTKLRRHHDTHHQTRQGLRSRYLAFNNMINDERDEIARADSVKFDLVFGEMERLHQLVTKPREQVADAKALLDITKCLVMSVKGHANGGVTPSEFVSRILEEFGQHGGLSTGTEGCTRNSIAWNDVGLSVSHIFKAGSGCSTMNGLIYARARQRKAVNRRSRKRVRPNELARPEELGGSPRAERADTDKNMLTMFNILRENRVVRLENLILNRNSFAQTVENLFALSFLVKDGRAEIKLNEAELQLVVSPRNAPRANAVRAGDVAFSHFVFRLDFKDWKLMIDSVGVVEDLMPHRE</sequence>
<evidence type="ECO:0000256" key="4">
    <source>
        <dbReference type="ARBA" id="ARBA00023172"/>
    </source>
</evidence>
<keyword evidence="3 7" id="KW-0227">DNA damage</keyword>
<evidence type="ECO:0000256" key="6">
    <source>
        <dbReference type="ARBA" id="ARBA00023242"/>
    </source>
</evidence>
<comment type="caution">
    <text evidence="10">The sequence shown here is derived from an EMBL/GenBank/DDBJ whole genome shotgun (WGS) entry which is preliminary data.</text>
</comment>
<evidence type="ECO:0000313" key="10">
    <source>
        <dbReference type="EMBL" id="MED6197294.1"/>
    </source>
</evidence>
<comment type="function">
    <text evidence="7">Component of the SMC5-SMC6 complex, that promotes sister chromatid alignment after DNA damage and facilitates double-stranded DNA breaks (DSBs) repair via homologous recombination between sister chromatids.</text>
</comment>
<comment type="subcellular location">
    <subcellularLocation>
        <location evidence="1 7">Nucleus</location>
    </subcellularLocation>
</comment>
<proteinExistence type="inferred from homology"/>
<comment type="subunit">
    <text evidence="7">Component of the SMC5-SMC6 complex.</text>
</comment>
<feature type="region of interest" description="Disordered" evidence="8">
    <location>
        <begin position="173"/>
        <end position="201"/>
    </location>
</feature>
<feature type="compositionally biased region" description="Basic residues" evidence="8">
    <location>
        <begin position="19"/>
        <end position="30"/>
    </location>
</feature>
<organism evidence="10 11">
    <name type="scientific">Stylosanthes scabra</name>
    <dbReference type="NCBI Taxonomy" id="79078"/>
    <lineage>
        <taxon>Eukaryota</taxon>
        <taxon>Viridiplantae</taxon>
        <taxon>Streptophyta</taxon>
        <taxon>Embryophyta</taxon>
        <taxon>Tracheophyta</taxon>
        <taxon>Spermatophyta</taxon>
        <taxon>Magnoliopsida</taxon>
        <taxon>eudicotyledons</taxon>
        <taxon>Gunneridae</taxon>
        <taxon>Pentapetalae</taxon>
        <taxon>rosids</taxon>
        <taxon>fabids</taxon>
        <taxon>Fabales</taxon>
        <taxon>Fabaceae</taxon>
        <taxon>Papilionoideae</taxon>
        <taxon>50 kb inversion clade</taxon>
        <taxon>dalbergioids sensu lato</taxon>
        <taxon>Dalbergieae</taxon>
        <taxon>Pterocarpus clade</taxon>
        <taxon>Stylosanthes</taxon>
    </lineage>
</organism>
<evidence type="ECO:0000256" key="2">
    <source>
        <dbReference type="ARBA" id="ARBA00008997"/>
    </source>
</evidence>
<comment type="similarity">
    <text evidence="2 7">Belongs to the NSE4 family.</text>
</comment>
<dbReference type="Proteomes" id="UP001341840">
    <property type="component" value="Unassembled WGS sequence"/>
</dbReference>
<protein>
    <recommendedName>
        <fullName evidence="7">Non-structural maintenance of chromosomes element 4</fullName>
    </recommendedName>
</protein>
<accession>A0ABU6XIU0</accession>
<evidence type="ECO:0000256" key="1">
    <source>
        <dbReference type="ARBA" id="ARBA00004123"/>
    </source>
</evidence>
<dbReference type="InterPro" id="IPR014854">
    <property type="entry name" value="Nse4_C"/>
</dbReference>
<evidence type="ECO:0000313" key="11">
    <source>
        <dbReference type="Proteomes" id="UP001341840"/>
    </source>
</evidence>
<evidence type="ECO:0000256" key="7">
    <source>
        <dbReference type="RuleBase" id="RU365071"/>
    </source>
</evidence>
<dbReference type="PANTHER" id="PTHR16140:SF16">
    <property type="entry name" value="NON-STRUCTURAL MAINTENANCE OF CHROMOSOMES ELEMENT 4"/>
    <property type="match status" value="1"/>
</dbReference>
<feature type="compositionally biased region" description="Basic and acidic residues" evidence="8">
    <location>
        <begin position="1"/>
        <end position="13"/>
    </location>
</feature>
<keyword evidence="4 7" id="KW-0233">DNA recombination</keyword>
<keyword evidence="5 7" id="KW-0234">DNA repair</keyword>
<reference evidence="10 11" key="1">
    <citation type="journal article" date="2023" name="Plants (Basel)">
        <title>Bridging the Gap: Combining Genomics and Transcriptomics Approaches to Understand Stylosanthes scabra, an Orphan Legume from the Brazilian Caatinga.</title>
        <authorList>
            <person name="Ferreira-Neto J.R.C."/>
            <person name="da Silva M.D."/>
            <person name="Binneck E."/>
            <person name="de Melo N.F."/>
            <person name="da Silva R.H."/>
            <person name="de Melo A.L.T.M."/>
            <person name="Pandolfi V."/>
            <person name="Bustamante F.O."/>
            <person name="Brasileiro-Vidal A.C."/>
            <person name="Benko-Iseppon A.M."/>
        </authorList>
    </citation>
    <scope>NUCLEOTIDE SEQUENCE [LARGE SCALE GENOMIC DNA]</scope>
    <source>
        <tissue evidence="10">Leaves</tissue>
    </source>
</reference>
<dbReference type="EMBL" id="JASCZI010211879">
    <property type="protein sequence ID" value="MED6197294.1"/>
    <property type="molecule type" value="Genomic_DNA"/>
</dbReference>
<dbReference type="InterPro" id="IPR027786">
    <property type="entry name" value="Nse4/EID"/>
</dbReference>
<evidence type="ECO:0000256" key="3">
    <source>
        <dbReference type="ARBA" id="ARBA00022763"/>
    </source>
</evidence>
<feature type="domain" description="Non-structural maintenance of chromosome element 4 C-terminal" evidence="9">
    <location>
        <begin position="220"/>
        <end position="307"/>
    </location>
</feature>
<dbReference type="Pfam" id="PF08743">
    <property type="entry name" value="Nse4_C"/>
    <property type="match status" value="1"/>
</dbReference>
<feature type="compositionally biased region" description="Basic and acidic residues" evidence="8">
    <location>
        <begin position="182"/>
        <end position="201"/>
    </location>
</feature>
<feature type="region of interest" description="Disordered" evidence="8">
    <location>
        <begin position="1"/>
        <end position="33"/>
    </location>
</feature>